<comment type="caution">
    <text evidence="2">The sequence shown here is derived from an EMBL/GenBank/DDBJ whole genome shotgun (WGS) entry which is preliminary data.</text>
</comment>
<organism evidence="2 3">
    <name type="scientific">Pseudovibrio exalbescens</name>
    <dbReference type="NCBI Taxonomy" id="197461"/>
    <lineage>
        <taxon>Bacteria</taxon>
        <taxon>Pseudomonadati</taxon>
        <taxon>Pseudomonadota</taxon>
        <taxon>Alphaproteobacteria</taxon>
        <taxon>Hyphomicrobiales</taxon>
        <taxon>Stappiaceae</taxon>
        <taxon>Pseudovibrio</taxon>
    </lineage>
</organism>
<name>A0A1U7JDN5_9HYPH</name>
<dbReference type="Proteomes" id="UP000185783">
    <property type="component" value="Unassembled WGS sequence"/>
</dbReference>
<proteinExistence type="predicted"/>
<evidence type="ECO:0000256" key="1">
    <source>
        <dbReference type="SAM" id="Phobius"/>
    </source>
</evidence>
<dbReference type="InterPro" id="IPR008407">
    <property type="entry name" value="Brnchd-chn_aa_trnsp_AzlD"/>
</dbReference>
<feature type="transmembrane region" description="Helical" evidence="1">
    <location>
        <begin position="98"/>
        <end position="116"/>
    </location>
</feature>
<accession>A0A1U7JDN5</accession>
<dbReference type="AlphaFoldDB" id="A0A1U7JDN5"/>
<keyword evidence="1" id="KW-1133">Transmembrane helix</keyword>
<feature type="transmembrane region" description="Helical" evidence="1">
    <location>
        <begin position="72"/>
        <end position="91"/>
    </location>
</feature>
<feature type="transmembrane region" description="Helical" evidence="1">
    <location>
        <begin position="12"/>
        <end position="36"/>
    </location>
</feature>
<sequence length="117" mass="12881">MTAVDVQATWWWPYLMIFVAGWLATDIWRWIGVLAAGRLHEESELLTWVRAVATALIASIIARLILFPDGPLGQTPLFLRVSAAVIGFACFKLSRNNLLFGVGAAEAVLIGGWLILM</sequence>
<dbReference type="EMBL" id="LVVZ01000032">
    <property type="protein sequence ID" value="OKL42827.1"/>
    <property type="molecule type" value="Genomic_DNA"/>
</dbReference>
<dbReference type="STRING" id="197461.A3843_16800"/>
<evidence type="ECO:0000313" key="2">
    <source>
        <dbReference type="EMBL" id="OKL42827.1"/>
    </source>
</evidence>
<keyword evidence="1" id="KW-0812">Transmembrane</keyword>
<protein>
    <submittedName>
        <fullName evidence="2">Branched-chain amino acid transport</fullName>
    </submittedName>
</protein>
<reference evidence="2 3" key="1">
    <citation type="submission" date="2016-03" db="EMBL/GenBank/DDBJ databases">
        <title>Genome sequence of Nesiotobacter sp. nov., a moderately halophilic alphaproteobacterium isolated from the Yellow Sea, China.</title>
        <authorList>
            <person name="Zhang G."/>
            <person name="Zhang R."/>
        </authorList>
    </citation>
    <scope>NUCLEOTIDE SEQUENCE [LARGE SCALE GENOMIC DNA]</scope>
    <source>
        <strain evidence="2 3">WB1-6</strain>
    </source>
</reference>
<keyword evidence="1" id="KW-0472">Membrane</keyword>
<evidence type="ECO:0000313" key="3">
    <source>
        <dbReference type="Proteomes" id="UP000185783"/>
    </source>
</evidence>
<feature type="transmembrane region" description="Helical" evidence="1">
    <location>
        <begin position="48"/>
        <end position="66"/>
    </location>
</feature>
<dbReference type="RefSeq" id="WP_028481881.1">
    <property type="nucleotide sequence ID" value="NZ_LVVZ01000032.1"/>
</dbReference>
<keyword evidence="3" id="KW-1185">Reference proteome</keyword>
<gene>
    <name evidence="2" type="ORF">A3843_16800</name>
</gene>
<dbReference type="Pfam" id="PF05437">
    <property type="entry name" value="AzlD"/>
    <property type="match status" value="1"/>
</dbReference>